<dbReference type="AlphaFoldDB" id="A0A8J6M234"/>
<evidence type="ECO:0000313" key="1">
    <source>
        <dbReference type="EMBL" id="MBC5718004.1"/>
    </source>
</evidence>
<sequence>MEVFLIYPKSEQAQKELAHELAKFHAEQALKNILKLPCSTEQKLELVDAVVKHLKEQA</sequence>
<dbReference type="Proteomes" id="UP000602260">
    <property type="component" value="Unassembled WGS sequence"/>
</dbReference>
<dbReference type="RefSeq" id="WP_022289753.1">
    <property type="nucleotide sequence ID" value="NZ_JACOPN010000008.1"/>
</dbReference>
<gene>
    <name evidence="1" type="ORF">H8S55_11870</name>
</gene>
<evidence type="ECO:0000313" key="2">
    <source>
        <dbReference type="Proteomes" id="UP000602260"/>
    </source>
</evidence>
<reference evidence="1" key="1">
    <citation type="submission" date="2020-08" db="EMBL/GenBank/DDBJ databases">
        <title>Genome public.</title>
        <authorList>
            <person name="Liu C."/>
            <person name="Sun Q."/>
        </authorList>
    </citation>
    <scope>NUCLEOTIDE SEQUENCE</scope>
    <source>
        <strain evidence="1">BX5</strain>
    </source>
</reference>
<proteinExistence type="predicted"/>
<organism evidence="1 2">
    <name type="scientific">Flintibacter faecis</name>
    <dbReference type="NCBI Taxonomy" id="2763047"/>
    <lineage>
        <taxon>Bacteria</taxon>
        <taxon>Bacillati</taxon>
        <taxon>Bacillota</taxon>
        <taxon>Clostridia</taxon>
        <taxon>Eubacteriales</taxon>
        <taxon>Flintibacter</taxon>
    </lineage>
</organism>
<keyword evidence="2" id="KW-1185">Reference proteome</keyword>
<name>A0A8J6M234_9FIRM</name>
<dbReference type="EMBL" id="JACOPN010000008">
    <property type="protein sequence ID" value="MBC5718004.1"/>
    <property type="molecule type" value="Genomic_DNA"/>
</dbReference>
<accession>A0A8J6M234</accession>
<protein>
    <submittedName>
        <fullName evidence="1">Uncharacterized protein</fullName>
    </submittedName>
</protein>
<comment type="caution">
    <text evidence="1">The sequence shown here is derived from an EMBL/GenBank/DDBJ whole genome shotgun (WGS) entry which is preliminary data.</text>
</comment>